<gene>
    <name evidence="2" type="ORF">TPC1_10758</name>
</gene>
<dbReference type="PANTHER" id="PTHR10887:SF495">
    <property type="entry name" value="HELICASE SENATAXIN ISOFORM X1-RELATED"/>
    <property type="match status" value="1"/>
</dbReference>
<feature type="domain" description="DNA2/NAM7 helicase-like C-terminal" evidence="1">
    <location>
        <begin position="3"/>
        <end position="78"/>
    </location>
</feature>
<dbReference type="Pfam" id="PF13087">
    <property type="entry name" value="AAA_12"/>
    <property type="match status" value="1"/>
</dbReference>
<dbReference type="PANTHER" id="PTHR10887">
    <property type="entry name" value="DNA2/NAM7 HELICASE FAMILY"/>
    <property type="match status" value="1"/>
</dbReference>
<name>A0A146KKV8_9EUKA</name>
<reference evidence="2" key="1">
    <citation type="submission" date="2015-07" db="EMBL/GenBank/DDBJ databases">
        <title>Adaptation to a free-living lifestyle via gene acquisitions in the diplomonad Trepomonas sp. PC1.</title>
        <authorList>
            <person name="Xu F."/>
            <person name="Jerlstrom-Hultqvist J."/>
            <person name="Kolisko M."/>
            <person name="Simpson A.G.B."/>
            <person name="Roger A.J."/>
            <person name="Svard S.G."/>
            <person name="Andersson J.O."/>
        </authorList>
    </citation>
    <scope>NUCLEOTIDE SEQUENCE</scope>
    <source>
        <strain evidence="2">PC1</strain>
    </source>
</reference>
<evidence type="ECO:0000259" key="1">
    <source>
        <dbReference type="Pfam" id="PF13087"/>
    </source>
</evidence>
<dbReference type="AlphaFoldDB" id="A0A146KKV8"/>
<dbReference type="EMBL" id="GDID01000565">
    <property type="protein sequence ID" value="JAP96041.1"/>
    <property type="molecule type" value="Transcribed_RNA"/>
</dbReference>
<proteinExistence type="predicted"/>
<dbReference type="Gene3D" id="3.40.50.300">
    <property type="entry name" value="P-loop containing nucleotide triphosphate hydrolases"/>
    <property type="match status" value="1"/>
</dbReference>
<organism evidence="2">
    <name type="scientific">Trepomonas sp. PC1</name>
    <dbReference type="NCBI Taxonomy" id="1076344"/>
    <lineage>
        <taxon>Eukaryota</taxon>
        <taxon>Metamonada</taxon>
        <taxon>Diplomonadida</taxon>
        <taxon>Hexamitidae</taxon>
        <taxon>Hexamitinae</taxon>
        <taxon>Trepomonas</taxon>
    </lineage>
</organism>
<dbReference type="InterPro" id="IPR027417">
    <property type="entry name" value="P-loop_NTPase"/>
</dbReference>
<accession>A0A146KKV8</accession>
<sequence length="79" mass="9195">MITESNPSIFLNIEGKQEQNDQRSFYNVVEANAVVKLVDQLILTFQLKQEQISIITPYVAQKTQIMKQFKSNYRIEVNS</sequence>
<dbReference type="InterPro" id="IPR041679">
    <property type="entry name" value="DNA2/NAM7-like_C"/>
</dbReference>
<feature type="non-terminal residue" evidence="2">
    <location>
        <position position="79"/>
    </location>
</feature>
<protein>
    <submittedName>
        <fullName evidence="2">Nonsense-mediated mRNA decay protein</fullName>
    </submittedName>
</protein>
<dbReference type="InterPro" id="IPR045055">
    <property type="entry name" value="DNA2/NAM7-like"/>
</dbReference>
<evidence type="ECO:0000313" key="2">
    <source>
        <dbReference type="EMBL" id="JAP96041.1"/>
    </source>
</evidence>